<keyword evidence="4" id="KW-1185">Reference proteome</keyword>
<dbReference type="PROSITE" id="PS51708">
    <property type="entry name" value="CHAD"/>
    <property type="match status" value="1"/>
</dbReference>
<sequence length="516" mass="57405">MNEIELKFLIADTDAPKLRNRIKNLPGGDALGRASTLRSIYFDTDAKVLKSEGIALRLRNAGREWLQTVKAKQSRNGGLQSVLEFECAVPGGKLVIDAIEDDTLRDKIALIAASQDLVAVCETEIKRTKALIHCGDGSEVEVALDLGHVKAGERSEPLAELELELKSGSLSALFSLAATLLPEGGLRFSRMSKSERGYLLADEGHIGLDLSPRNSSNVSLLKEQPVELAARDVFRECFEQITHNIEVVCDNDDPEGPHQLRVGLRRFRSAATLLKSGVGGVNLSTLKDEAKWLGREVGTVRDLDVTVIDLLEPEAARHPQLAGFNSLREALIDHGNNARHHLRQVLRSERVHRFELNLAQFIETRGWLDPDDHGQTQRLATPINEVANSALAHRWKKTTKRAQHIEALSTEQRHELRKELKKLRYAAEFFGPLYGKKKVNKFTSKLKKLQDMFGSMNDLAMAETLLSGSDPVASGDPDAQRAVGWILGSRTVQAEFDWTNATALWNDLSNLKRFWE</sequence>
<dbReference type="InterPro" id="IPR033469">
    <property type="entry name" value="CYTH-like_dom_sf"/>
</dbReference>
<dbReference type="Gene3D" id="1.40.20.10">
    <property type="entry name" value="CHAD domain"/>
    <property type="match status" value="1"/>
</dbReference>
<dbReference type="GO" id="GO:0050355">
    <property type="term" value="F:inorganic triphosphate phosphatase activity"/>
    <property type="evidence" value="ECO:0007669"/>
    <property type="project" value="InterPro"/>
</dbReference>
<dbReference type="SMART" id="SM00880">
    <property type="entry name" value="CHAD"/>
    <property type="match status" value="1"/>
</dbReference>
<reference evidence="3 4" key="1">
    <citation type="submission" date="2019-07" db="EMBL/GenBank/DDBJ databases">
        <title>Litoreibacter alkalisoli sp. nov., isolated from saline-alkaline soil.</title>
        <authorList>
            <person name="Wang S."/>
            <person name="Xu L."/>
            <person name="Xing Y.-T."/>
            <person name="Sun J.-Q."/>
        </authorList>
    </citation>
    <scope>NUCLEOTIDE SEQUENCE [LARGE SCALE GENOMIC DNA]</scope>
    <source>
        <strain evidence="3 4">LN3S51</strain>
    </source>
</reference>
<accession>A0A5B8J545</accession>
<organism evidence="3 4">
    <name type="scientific">Qingshengfaniella alkalisoli</name>
    <dbReference type="NCBI Taxonomy" id="2599296"/>
    <lineage>
        <taxon>Bacteria</taxon>
        <taxon>Pseudomonadati</taxon>
        <taxon>Pseudomonadota</taxon>
        <taxon>Alphaproteobacteria</taxon>
        <taxon>Rhodobacterales</taxon>
        <taxon>Paracoccaceae</taxon>
        <taxon>Qingshengfaniella</taxon>
    </lineage>
</organism>
<dbReference type="OrthoDB" id="9777271at2"/>
<evidence type="ECO:0000313" key="4">
    <source>
        <dbReference type="Proteomes" id="UP000318483"/>
    </source>
</evidence>
<feature type="domain" description="CYTH" evidence="1">
    <location>
        <begin position="1"/>
        <end position="204"/>
    </location>
</feature>
<evidence type="ECO:0000259" key="2">
    <source>
        <dbReference type="PROSITE" id="PS51708"/>
    </source>
</evidence>
<dbReference type="InterPro" id="IPR007899">
    <property type="entry name" value="CHAD_dom"/>
</dbReference>
<protein>
    <submittedName>
        <fullName evidence="3">CHAD domain-containing protein</fullName>
    </submittedName>
</protein>
<dbReference type="Pfam" id="PF05235">
    <property type="entry name" value="CHAD"/>
    <property type="match status" value="1"/>
</dbReference>
<name>A0A5B8J545_9RHOB</name>
<dbReference type="EMBL" id="CP042261">
    <property type="protein sequence ID" value="QDY69440.1"/>
    <property type="molecule type" value="Genomic_DNA"/>
</dbReference>
<dbReference type="InterPro" id="IPR038186">
    <property type="entry name" value="CHAD_dom_sf"/>
</dbReference>
<dbReference type="InterPro" id="IPR023577">
    <property type="entry name" value="CYTH_domain"/>
</dbReference>
<dbReference type="PROSITE" id="PS51707">
    <property type="entry name" value="CYTH"/>
    <property type="match status" value="1"/>
</dbReference>
<dbReference type="Pfam" id="PF01928">
    <property type="entry name" value="CYTH"/>
    <property type="match status" value="1"/>
</dbReference>
<dbReference type="InterPro" id="IPR039013">
    <property type="entry name" value="YgiF"/>
</dbReference>
<feature type="domain" description="CHAD" evidence="2">
    <location>
        <begin position="223"/>
        <end position="516"/>
    </location>
</feature>
<dbReference type="GO" id="GO:0046872">
    <property type="term" value="F:metal ion binding"/>
    <property type="evidence" value="ECO:0007669"/>
    <property type="project" value="TreeGrafter"/>
</dbReference>
<dbReference type="SMART" id="SM01118">
    <property type="entry name" value="CYTH"/>
    <property type="match status" value="1"/>
</dbReference>
<dbReference type="PANTHER" id="PTHR39569">
    <property type="entry name" value="INORGANIC TRIPHOSPHATASE"/>
    <property type="match status" value="1"/>
</dbReference>
<evidence type="ECO:0000259" key="1">
    <source>
        <dbReference type="PROSITE" id="PS51707"/>
    </source>
</evidence>
<dbReference type="SUPFAM" id="SSF55154">
    <property type="entry name" value="CYTH-like phosphatases"/>
    <property type="match status" value="1"/>
</dbReference>
<dbReference type="KEGG" id="lit:FPZ52_07235"/>
<dbReference type="Gene3D" id="2.40.320.10">
    <property type="entry name" value="Hypothetical Protein Pfu-838710-001"/>
    <property type="match status" value="1"/>
</dbReference>
<dbReference type="Proteomes" id="UP000318483">
    <property type="component" value="Chromosome"/>
</dbReference>
<evidence type="ECO:0000313" key="3">
    <source>
        <dbReference type="EMBL" id="QDY69440.1"/>
    </source>
</evidence>
<proteinExistence type="predicted"/>
<dbReference type="AlphaFoldDB" id="A0A5B8J545"/>
<dbReference type="PANTHER" id="PTHR39569:SF1">
    <property type="entry name" value="INORGANIC TRIPHOSPHATASE"/>
    <property type="match status" value="1"/>
</dbReference>
<dbReference type="CDD" id="cd07756">
    <property type="entry name" value="CYTH-like_Pase_CHAD"/>
    <property type="match status" value="1"/>
</dbReference>
<gene>
    <name evidence="3" type="ORF">FPZ52_07235</name>
</gene>
<dbReference type="RefSeq" id="WP_146364819.1">
    <property type="nucleotide sequence ID" value="NZ_CP042261.1"/>
</dbReference>